<dbReference type="PANTHER" id="PTHR37494">
    <property type="entry name" value="HEMAGGLUTININ"/>
    <property type="match status" value="1"/>
</dbReference>
<gene>
    <name evidence="3" type="ORF">HNQ52_001989</name>
</gene>
<keyword evidence="2" id="KW-0732">Signal</keyword>
<evidence type="ECO:0000256" key="2">
    <source>
        <dbReference type="SAM" id="SignalP"/>
    </source>
</evidence>
<dbReference type="Pfam" id="PF05345">
    <property type="entry name" value="He_PIG"/>
    <property type="match status" value="4"/>
</dbReference>
<dbReference type="AlphaFoldDB" id="A0A7W8FZH1"/>
<evidence type="ECO:0000256" key="1">
    <source>
        <dbReference type="SAM" id="Phobius"/>
    </source>
</evidence>
<dbReference type="SUPFAM" id="SSF49313">
    <property type="entry name" value="Cadherin-like"/>
    <property type="match status" value="4"/>
</dbReference>
<name>A0A7W8FZH1_9GAMM</name>
<protein>
    <recommendedName>
        <fullName evidence="5">IPTL-CTERM protein sorting domain-containing protein</fullName>
    </recommendedName>
</protein>
<dbReference type="InterPro" id="IPR015919">
    <property type="entry name" value="Cadherin-like_sf"/>
</dbReference>
<proteinExistence type="predicted"/>
<keyword evidence="4" id="KW-1185">Reference proteome</keyword>
<accession>A0A7W8FZH1</accession>
<comment type="caution">
    <text evidence="3">The sequence shown here is derived from an EMBL/GenBank/DDBJ whole genome shotgun (WGS) entry which is preliminary data.</text>
</comment>
<dbReference type="Proteomes" id="UP000521199">
    <property type="component" value="Unassembled WGS sequence"/>
</dbReference>
<dbReference type="PANTHER" id="PTHR37494:SF1">
    <property type="entry name" value="STAPHYLOCOCCUS AUREUS SURFACE PROTEIN A"/>
    <property type="match status" value="1"/>
</dbReference>
<feature type="transmembrane region" description="Helical" evidence="1">
    <location>
        <begin position="1141"/>
        <end position="1161"/>
    </location>
</feature>
<dbReference type="GO" id="GO:0005509">
    <property type="term" value="F:calcium ion binding"/>
    <property type="evidence" value="ECO:0007669"/>
    <property type="project" value="InterPro"/>
</dbReference>
<dbReference type="InterPro" id="IPR013783">
    <property type="entry name" value="Ig-like_fold"/>
</dbReference>
<dbReference type="EMBL" id="JACHHP010000003">
    <property type="protein sequence ID" value="MBB5208447.1"/>
    <property type="molecule type" value="Genomic_DNA"/>
</dbReference>
<dbReference type="Gene3D" id="2.60.40.10">
    <property type="entry name" value="Immunoglobulins"/>
    <property type="match status" value="4"/>
</dbReference>
<evidence type="ECO:0000313" key="4">
    <source>
        <dbReference type="Proteomes" id="UP000521199"/>
    </source>
</evidence>
<keyword evidence="1" id="KW-1133">Transmembrane helix</keyword>
<keyword evidence="1" id="KW-0812">Transmembrane</keyword>
<reference evidence="3 4" key="1">
    <citation type="submission" date="2020-08" db="EMBL/GenBank/DDBJ databases">
        <title>Genomic Encyclopedia of Type Strains, Phase IV (KMG-IV): sequencing the most valuable type-strain genomes for metagenomic binning, comparative biology and taxonomic classification.</title>
        <authorList>
            <person name="Goeker M."/>
        </authorList>
    </citation>
    <scope>NUCLEOTIDE SEQUENCE [LARGE SCALE GENOMIC DNA]</scope>
    <source>
        <strain evidence="3 4">DSM 24163</strain>
    </source>
</reference>
<organism evidence="3 4">
    <name type="scientific">Chiayiivirga flava</name>
    <dbReference type="NCBI Taxonomy" id="659595"/>
    <lineage>
        <taxon>Bacteria</taxon>
        <taxon>Pseudomonadati</taxon>
        <taxon>Pseudomonadota</taxon>
        <taxon>Gammaproteobacteria</taxon>
        <taxon>Lysobacterales</taxon>
        <taxon>Lysobacteraceae</taxon>
        <taxon>Chiayiivirga</taxon>
    </lineage>
</organism>
<feature type="chain" id="PRO_5031128489" description="IPTL-CTERM protein sorting domain-containing protein" evidence="2">
    <location>
        <begin position="22"/>
        <end position="1164"/>
    </location>
</feature>
<dbReference type="GO" id="GO:0016020">
    <property type="term" value="C:membrane"/>
    <property type="evidence" value="ECO:0007669"/>
    <property type="project" value="InterPro"/>
</dbReference>
<dbReference type="RefSeq" id="WP_183960974.1">
    <property type="nucleotide sequence ID" value="NZ_JACHHP010000003.1"/>
</dbReference>
<feature type="signal peptide" evidence="2">
    <location>
        <begin position="1"/>
        <end position="21"/>
    </location>
</feature>
<keyword evidence="1" id="KW-0472">Membrane</keyword>
<evidence type="ECO:0008006" key="5">
    <source>
        <dbReference type="Google" id="ProtNLM"/>
    </source>
</evidence>
<sequence length="1164" mass="117199">MKTFAKLLGLALLACAPAAPAAIDALDNVPAATLLLPYFEIDTAPNGRRTVVTLGNASPTEQLAHVTLWTDRGVATYSFDVRLPGYGVTEIDLHALFADGTLPASSAGGFASCAATLPPAPVAGAQLTGLRNAHTGAASSLLGGQCGGTSHGDGRARGYATIDVVGSCGTAVPGDAGYFVLGGNGIARNDNVLWGEQATIEPASGVAYGDTLVHIEASATAPATDGTPTPDPNPGNPPLVDYTFYGRLVGASGADNREGLPGAYVGRYSLQDAIVGTTAQVWRDPGAVAPFACGSPPPDLGSPPLLAFDQQEQFSQTAQATFAPYATQSIDLGNPSQAAIPFGAGFVAYNLYVSGADPLFENRNQAFVSHVYTANFGGTGQTSARAIGPITSRFNQSPANGFTFPQCSDGIDNDGDGDIDFPDDTTCPTAEFQFESTECSDGIDNDGDGNTDHPADAGCVAPYSQLEAPECSDGADNDGDTQIDFGSDTFCVSPADQFEADFNNQCSDGIDNDGDGLVDFVPGAGDPDCFNPGDSTEYAGLCSDGIDNDGDGFTDFPDDMGCFAPNDNDETDPVCSDGIDNDGDGFTDFPDDVGCANAGANTEAPACNDGIDNDGDGNTDFPADNSCAAASFPTETTACSDGIDNDGDTLIDFPADPSCQSAAGTSEFAPPLAQCSDGIDNDGDGLADFPLSPGCTAANDDFEGPDCSDGGFDNDFDGLADNGSDPGCAGADDYNELANATTRACSDGIDNDGDGASDYPADAGCESAWDDVEYTPTGSVPVIVLQPATLPDADGGVPYAQVVTASGGIGPYSFLVLSGTLPAGLALAPDGTLSGTPTEAGAFAITIQATDSNSFSGTRDYVLQVIAPVIELGPMTLPDGDAGVPYSEIFSATGGTAPHTFALSAGTLPAGLTLAADGTLSGTPTVAGTFAITVEATDANGFTGTRDYSLVIDAALIDVAPATLPDADGGVAYSQTITASGGTAPYTFALVDGALPDGLTLAPDGTLEGTPTAAGTFGFTIEATDANAFTGARAYTVTVSGPAIAIAPGTLPDGSTGQAYEVIFTASGGLAPYTFALVDGALPPGLTLSADGLLTGGPTAPGNYVFTLEVTDANGFTAQQAYGIVVVPGTPQAVPAVIPAASGWSLMLLLLALGSVAFVMLRRR</sequence>
<evidence type="ECO:0000313" key="3">
    <source>
        <dbReference type="EMBL" id="MBB5208447.1"/>
    </source>
</evidence>